<organism evidence="2 3">
    <name type="scientific">Pantoea stewartii</name>
    <dbReference type="NCBI Taxonomy" id="66269"/>
    <lineage>
        <taxon>Bacteria</taxon>
        <taxon>Pseudomonadati</taxon>
        <taxon>Pseudomonadota</taxon>
        <taxon>Gammaproteobacteria</taxon>
        <taxon>Enterobacterales</taxon>
        <taxon>Erwiniaceae</taxon>
        <taxon>Pantoea</taxon>
    </lineage>
</organism>
<feature type="domain" description="N-acetyltransferase" evidence="1">
    <location>
        <begin position="1"/>
        <end position="164"/>
    </location>
</feature>
<dbReference type="Gene3D" id="3.40.630.30">
    <property type="match status" value="1"/>
</dbReference>
<proteinExistence type="predicted"/>
<dbReference type="InterPro" id="IPR016181">
    <property type="entry name" value="Acyl_CoA_acyltransferase"/>
</dbReference>
<dbReference type="PANTHER" id="PTHR43072:SF8">
    <property type="entry name" value="ACYLTRANSFERASE FABY-RELATED"/>
    <property type="match status" value="1"/>
</dbReference>
<evidence type="ECO:0000313" key="3">
    <source>
        <dbReference type="Proteomes" id="UP000072520"/>
    </source>
</evidence>
<evidence type="ECO:0000313" key="2">
    <source>
        <dbReference type="EMBL" id="KTT00434.1"/>
    </source>
</evidence>
<dbReference type="InterPro" id="IPR000182">
    <property type="entry name" value="GNAT_dom"/>
</dbReference>
<name>A0AB34VL49_9GAMM</name>
<reference evidence="2 3" key="1">
    <citation type="journal article" date="2016" name="Front. Microbiol.">
        <title>Genomic Resource of Rice Seed Associated Bacteria.</title>
        <authorList>
            <person name="Midha S."/>
            <person name="Bansal K."/>
            <person name="Sharma S."/>
            <person name="Kumar N."/>
            <person name="Patil P.P."/>
            <person name="Chaudhry V."/>
            <person name="Patil P.B."/>
        </authorList>
    </citation>
    <scope>NUCLEOTIDE SEQUENCE [LARGE SCALE GENOMIC DNA]</scope>
    <source>
        <strain evidence="2 3">RSA13</strain>
    </source>
</reference>
<dbReference type="PROSITE" id="PS51186">
    <property type="entry name" value="GNAT"/>
    <property type="match status" value="1"/>
</dbReference>
<accession>A0AB34VL49</accession>
<dbReference type="CDD" id="cd04301">
    <property type="entry name" value="NAT_SF"/>
    <property type="match status" value="1"/>
</dbReference>
<gene>
    <name evidence="2" type="ORF">RSA13_03250</name>
</gene>
<dbReference type="RefSeq" id="WP_033739108.1">
    <property type="nucleotide sequence ID" value="NZ_JALKTT010000003.1"/>
</dbReference>
<dbReference type="Proteomes" id="UP000072520">
    <property type="component" value="Unassembled WGS sequence"/>
</dbReference>
<evidence type="ECO:0000259" key="1">
    <source>
        <dbReference type="PROSITE" id="PS51186"/>
    </source>
</evidence>
<sequence>MHITLAQDDHIPALQQIYAHHVMHGTGSFELDPPDEAELASRLEKIRAAGLPWFVAIEDGQVCGYCYLGFYRPRPAYRFTLEDSLYIHPAFQGKGVGKRLLAHAIDWAESRGFRQMVGNVGDSANVASIALHRSAGFTVAGTLTSVGYKHGRWLDTVLMQRTLGAGDSIPPENG</sequence>
<comment type="caution">
    <text evidence="2">The sequence shown here is derived from an EMBL/GenBank/DDBJ whole genome shotgun (WGS) entry which is preliminary data.</text>
</comment>
<dbReference type="EMBL" id="LDSI01000003">
    <property type="protein sequence ID" value="KTT00434.1"/>
    <property type="molecule type" value="Genomic_DNA"/>
</dbReference>
<dbReference type="SUPFAM" id="SSF55729">
    <property type="entry name" value="Acyl-CoA N-acyltransferases (Nat)"/>
    <property type="match status" value="1"/>
</dbReference>
<dbReference type="AlphaFoldDB" id="A0AB34VL49"/>
<dbReference type="PANTHER" id="PTHR43072">
    <property type="entry name" value="N-ACETYLTRANSFERASE"/>
    <property type="match status" value="1"/>
</dbReference>
<dbReference type="GO" id="GO:0016747">
    <property type="term" value="F:acyltransferase activity, transferring groups other than amino-acyl groups"/>
    <property type="evidence" value="ECO:0007669"/>
    <property type="project" value="InterPro"/>
</dbReference>
<protein>
    <submittedName>
        <fullName evidence="2">Phosphinothricin acetyltransferase</fullName>
    </submittedName>
</protein>
<dbReference type="Pfam" id="PF00583">
    <property type="entry name" value="Acetyltransf_1"/>
    <property type="match status" value="1"/>
</dbReference>